<evidence type="ECO:0000313" key="2">
    <source>
        <dbReference type="EMBL" id="ELT90976.1"/>
    </source>
</evidence>
<reference evidence="3" key="3">
    <citation type="submission" date="2015-06" db="UniProtKB">
        <authorList>
            <consortium name="EnsemblMetazoa"/>
        </authorList>
    </citation>
    <scope>IDENTIFICATION</scope>
</reference>
<dbReference type="EnsemblMetazoa" id="CapteT196965">
    <property type="protein sequence ID" value="CapteP196965"/>
    <property type="gene ID" value="CapteG196965"/>
</dbReference>
<dbReference type="EMBL" id="KB310691">
    <property type="protein sequence ID" value="ELT90976.1"/>
    <property type="molecule type" value="Genomic_DNA"/>
</dbReference>
<evidence type="ECO:0000313" key="4">
    <source>
        <dbReference type="Proteomes" id="UP000014760"/>
    </source>
</evidence>
<dbReference type="Proteomes" id="UP000014760">
    <property type="component" value="Unassembled WGS sequence"/>
</dbReference>
<feature type="domain" description="VWFD" evidence="1">
    <location>
        <begin position="194"/>
        <end position="394"/>
    </location>
</feature>
<evidence type="ECO:0000259" key="1">
    <source>
        <dbReference type="PROSITE" id="PS51233"/>
    </source>
</evidence>
<organism evidence="2">
    <name type="scientific">Capitella teleta</name>
    <name type="common">Polychaete worm</name>
    <dbReference type="NCBI Taxonomy" id="283909"/>
    <lineage>
        <taxon>Eukaryota</taxon>
        <taxon>Metazoa</taxon>
        <taxon>Spiralia</taxon>
        <taxon>Lophotrochozoa</taxon>
        <taxon>Annelida</taxon>
        <taxon>Polychaeta</taxon>
        <taxon>Sedentaria</taxon>
        <taxon>Scolecida</taxon>
        <taxon>Capitellidae</taxon>
        <taxon>Capitella</taxon>
    </lineage>
</organism>
<dbReference type="PROSITE" id="PS51233">
    <property type="entry name" value="VWFD"/>
    <property type="match status" value="1"/>
</dbReference>
<dbReference type="Pfam" id="PF00094">
    <property type="entry name" value="VWD"/>
    <property type="match status" value="1"/>
</dbReference>
<sequence length="399" mass="44900">MTAKYLIGHKLKAPDSPTVPLRLAAYFFYLGALVITVDKHNSNQLDDLFELRCNRRIIKDDCPSIFQLSSPCILQHTSHCLSFLPFSLGRSVPPTSEPVCGEGNSPVCITCHGAKDDKDCFFGKATTWEQCPDDTYTCVRSAYLNEHGQLRISRKCDKLAKCPTFKAECQPEQEPSKSCSKCNFKNPSTYSNCNFARIVGDPHVKQFNALTNEPLLNLNGRCKYNVVTTYCEPGHGLGWFEFHASFMSNNEGKSAFAQKLSITYHDDMYMLASNVIDLFGSGPITIPFEKSGMRIQMRGDYYFFLMKERVTVVWDGHHMVNVRVPKKIQVCGLCGQHTKDFQGADLRVGPSYKAHYCKNMNVTADTTPFNGMARSMKEYMNSWYIGQNGQPACAKECGF</sequence>
<dbReference type="SMART" id="SM00216">
    <property type="entry name" value="VWD"/>
    <property type="match status" value="1"/>
</dbReference>
<protein>
    <recommendedName>
        <fullName evidence="1">VWFD domain-containing protein</fullName>
    </recommendedName>
</protein>
<name>R7THB8_CAPTE</name>
<evidence type="ECO:0000313" key="3">
    <source>
        <dbReference type="EnsemblMetazoa" id="CapteP196965"/>
    </source>
</evidence>
<dbReference type="InterPro" id="IPR001846">
    <property type="entry name" value="VWF_type-D"/>
</dbReference>
<accession>R7THB8</accession>
<proteinExistence type="predicted"/>
<dbReference type="STRING" id="283909.R7THB8"/>
<gene>
    <name evidence="2" type="ORF">CAPTEDRAFT_196965</name>
</gene>
<dbReference type="HOGENOM" id="CLU_057925_0_0_1"/>
<reference evidence="4" key="1">
    <citation type="submission" date="2012-12" db="EMBL/GenBank/DDBJ databases">
        <authorList>
            <person name="Hellsten U."/>
            <person name="Grimwood J."/>
            <person name="Chapman J.A."/>
            <person name="Shapiro H."/>
            <person name="Aerts A."/>
            <person name="Otillar R.P."/>
            <person name="Terry A.Y."/>
            <person name="Boore J.L."/>
            <person name="Simakov O."/>
            <person name="Marletaz F."/>
            <person name="Cho S.-J."/>
            <person name="Edsinger-Gonzales E."/>
            <person name="Havlak P."/>
            <person name="Kuo D.-H."/>
            <person name="Larsson T."/>
            <person name="Lv J."/>
            <person name="Arendt D."/>
            <person name="Savage R."/>
            <person name="Osoegawa K."/>
            <person name="de Jong P."/>
            <person name="Lindberg D.R."/>
            <person name="Seaver E.C."/>
            <person name="Weisblat D.A."/>
            <person name="Putnam N.H."/>
            <person name="Grigoriev I.V."/>
            <person name="Rokhsar D.S."/>
        </authorList>
    </citation>
    <scope>NUCLEOTIDE SEQUENCE</scope>
    <source>
        <strain evidence="4">I ESC-2004</strain>
    </source>
</reference>
<keyword evidence="4" id="KW-1185">Reference proteome</keyword>
<reference evidence="2 4" key="2">
    <citation type="journal article" date="2013" name="Nature">
        <title>Insights into bilaterian evolution from three spiralian genomes.</title>
        <authorList>
            <person name="Simakov O."/>
            <person name="Marletaz F."/>
            <person name="Cho S.J."/>
            <person name="Edsinger-Gonzales E."/>
            <person name="Havlak P."/>
            <person name="Hellsten U."/>
            <person name="Kuo D.H."/>
            <person name="Larsson T."/>
            <person name="Lv J."/>
            <person name="Arendt D."/>
            <person name="Savage R."/>
            <person name="Osoegawa K."/>
            <person name="de Jong P."/>
            <person name="Grimwood J."/>
            <person name="Chapman J.A."/>
            <person name="Shapiro H."/>
            <person name="Aerts A."/>
            <person name="Otillar R.P."/>
            <person name="Terry A.Y."/>
            <person name="Boore J.L."/>
            <person name="Grigoriev I.V."/>
            <person name="Lindberg D.R."/>
            <person name="Seaver E.C."/>
            <person name="Weisblat D.A."/>
            <person name="Putnam N.H."/>
            <person name="Rokhsar D.S."/>
        </authorList>
    </citation>
    <scope>NUCLEOTIDE SEQUENCE</scope>
    <source>
        <strain evidence="2 4">I ESC-2004</strain>
    </source>
</reference>
<dbReference type="EMBL" id="AMQN01003007">
    <property type="status" value="NOT_ANNOTATED_CDS"/>
    <property type="molecule type" value="Genomic_DNA"/>
</dbReference>
<dbReference type="AlphaFoldDB" id="R7THB8"/>